<gene>
    <name evidence="7" type="ORF">Taro_022900</name>
</gene>
<evidence type="ECO:0000313" key="7">
    <source>
        <dbReference type="EMBL" id="MQL90309.1"/>
    </source>
</evidence>
<accession>A0A843VFT0</accession>
<keyword evidence="8" id="KW-1185">Reference proteome</keyword>
<sequence>MSWASGPSTVPSSRITILTVIGHKSSTDPDKVSPENANCGGIGILGFAWAFGVMIFILIYCTANISGGHINLAVTFKVFLERKVSLVRALLYKSFQKAHYTWYGSGVNTLAGGYSKGTSMGTEIIGTVVLVYTIFVTTDPKCNARDSRIPVLAPLPIGFAVFMVHLATIPITDTDINPARSFGAAIIYNKEKAWDDQDLLGGTIPLSCHRRRIPPVCPPCCCYQSSWLLPEHPPHLNCSLPPMAHPLDEIMKSNLLNVQGAEPEQSTNLFVQVVFRHRQKKGHICYISWQKGISMYIIQKVPHWVHIVIKKAEKYNSYDGWTNSRHHSQRVKDVGYSWPRLDLQLGKEAEAS</sequence>
<dbReference type="InterPro" id="IPR023271">
    <property type="entry name" value="Aquaporin-like"/>
</dbReference>
<proteinExistence type="inferred from homology"/>
<evidence type="ECO:0000256" key="6">
    <source>
        <dbReference type="SAM" id="Phobius"/>
    </source>
</evidence>
<comment type="subcellular location">
    <subcellularLocation>
        <location evidence="1">Membrane</location>
        <topology evidence="1">Multi-pass membrane protein</topology>
    </subcellularLocation>
</comment>
<reference evidence="7" key="1">
    <citation type="submission" date="2017-07" db="EMBL/GenBank/DDBJ databases">
        <title>Taro Niue Genome Assembly and Annotation.</title>
        <authorList>
            <person name="Atibalentja N."/>
            <person name="Keating K."/>
            <person name="Fields C.J."/>
        </authorList>
    </citation>
    <scope>NUCLEOTIDE SEQUENCE</scope>
    <source>
        <strain evidence="7">Niue_2</strain>
        <tissue evidence="7">Leaf</tissue>
    </source>
</reference>
<dbReference type="Proteomes" id="UP000652761">
    <property type="component" value="Unassembled WGS sequence"/>
</dbReference>
<name>A0A843VFT0_COLES</name>
<dbReference type="GO" id="GO:0016020">
    <property type="term" value="C:membrane"/>
    <property type="evidence" value="ECO:0007669"/>
    <property type="project" value="UniProtKB-SubCell"/>
</dbReference>
<evidence type="ECO:0000256" key="5">
    <source>
        <dbReference type="RuleBase" id="RU000477"/>
    </source>
</evidence>
<evidence type="ECO:0000313" key="8">
    <source>
        <dbReference type="Proteomes" id="UP000652761"/>
    </source>
</evidence>
<evidence type="ECO:0000256" key="4">
    <source>
        <dbReference type="ARBA" id="ARBA00023136"/>
    </source>
</evidence>
<keyword evidence="4 6" id="KW-0472">Membrane</keyword>
<dbReference type="PANTHER" id="PTHR45687">
    <property type="entry name" value="AQUAPORIN OR AQUAGLYCEROPORIN RELATED"/>
    <property type="match status" value="1"/>
</dbReference>
<dbReference type="Pfam" id="PF00230">
    <property type="entry name" value="MIP"/>
    <property type="match status" value="1"/>
</dbReference>
<evidence type="ECO:0000256" key="2">
    <source>
        <dbReference type="ARBA" id="ARBA00022692"/>
    </source>
</evidence>
<keyword evidence="2 5" id="KW-0812">Transmembrane</keyword>
<protein>
    <submittedName>
        <fullName evidence="7">Uncharacterized protein</fullName>
    </submittedName>
</protein>
<feature type="transmembrane region" description="Helical" evidence="6">
    <location>
        <begin position="151"/>
        <end position="171"/>
    </location>
</feature>
<feature type="transmembrane region" description="Helical" evidence="6">
    <location>
        <begin position="41"/>
        <end position="61"/>
    </location>
</feature>
<comment type="similarity">
    <text evidence="5">Belongs to the MIP/aquaporin (TC 1.A.8) family.</text>
</comment>
<dbReference type="PRINTS" id="PR00783">
    <property type="entry name" value="MINTRINSICP"/>
</dbReference>
<dbReference type="AlphaFoldDB" id="A0A843VFT0"/>
<dbReference type="SUPFAM" id="SSF81338">
    <property type="entry name" value="Aquaporin-like"/>
    <property type="match status" value="1"/>
</dbReference>
<evidence type="ECO:0000256" key="3">
    <source>
        <dbReference type="ARBA" id="ARBA00022989"/>
    </source>
</evidence>
<keyword evidence="3 6" id="KW-1133">Transmembrane helix</keyword>
<dbReference type="InterPro" id="IPR034294">
    <property type="entry name" value="Aquaporin_transptr"/>
</dbReference>
<keyword evidence="5" id="KW-0813">Transport</keyword>
<comment type="caution">
    <text evidence="7">The sequence shown here is derived from an EMBL/GenBank/DDBJ whole genome shotgun (WGS) entry which is preliminary data.</text>
</comment>
<dbReference type="EMBL" id="NMUH01001230">
    <property type="protein sequence ID" value="MQL90309.1"/>
    <property type="molecule type" value="Genomic_DNA"/>
</dbReference>
<dbReference type="OrthoDB" id="3222at2759"/>
<dbReference type="InterPro" id="IPR000425">
    <property type="entry name" value="MIP"/>
</dbReference>
<dbReference type="Gene3D" id="1.20.1080.10">
    <property type="entry name" value="Glycerol uptake facilitator protein"/>
    <property type="match status" value="1"/>
</dbReference>
<organism evidence="7 8">
    <name type="scientific">Colocasia esculenta</name>
    <name type="common">Wild taro</name>
    <name type="synonym">Arum esculentum</name>
    <dbReference type="NCBI Taxonomy" id="4460"/>
    <lineage>
        <taxon>Eukaryota</taxon>
        <taxon>Viridiplantae</taxon>
        <taxon>Streptophyta</taxon>
        <taxon>Embryophyta</taxon>
        <taxon>Tracheophyta</taxon>
        <taxon>Spermatophyta</taxon>
        <taxon>Magnoliopsida</taxon>
        <taxon>Liliopsida</taxon>
        <taxon>Araceae</taxon>
        <taxon>Aroideae</taxon>
        <taxon>Colocasieae</taxon>
        <taxon>Colocasia</taxon>
    </lineage>
</organism>
<evidence type="ECO:0000256" key="1">
    <source>
        <dbReference type="ARBA" id="ARBA00004141"/>
    </source>
</evidence>
<dbReference type="GO" id="GO:0015267">
    <property type="term" value="F:channel activity"/>
    <property type="evidence" value="ECO:0007669"/>
    <property type="project" value="InterPro"/>
</dbReference>